<gene>
    <name evidence="1" type="ORF">ASIM_LOCUS4603</name>
</gene>
<protein>
    <submittedName>
        <fullName evidence="3">Transmembrane protein</fullName>
    </submittedName>
</protein>
<dbReference type="WBParaSite" id="ASIM_0000479201-mRNA-1">
    <property type="protein sequence ID" value="ASIM_0000479201-mRNA-1"/>
    <property type="gene ID" value="ASIM_0000479201"/>
</dbReference>
<evidence type="ECO:0000313" key="1">
    <source>
        <dbReference type="EMBL" id="VDK24145.1"/>
    </source>
</evidence>
<dbReference type="AlphaFoldDB" id="A0A0M3JB19"/>
<evidence type="ECO:0000313" key="2">
    <source>
        <dbReference type="Proteomes" id="UP000267096"/>
    </source>
</evidence>
<reference evidence="1 2" key="2">
    <citation type="submission" date="2018-11" db="EMBL/GenBank/DDBJ databases">
        <authorList>
            <consortium name="Pathogen Informatics"/>
        </authorList>
    </citation>
    <scope>NUCLEOTIDE SEQUENCE [LARGE SCALE GENOMIC DNA]</scope>
</reference>
<organism evidence="3">
    <name type="scientific">Anisakis simplex</name>
    <name type="common">Herring worm</name>
    <dbReference type="NCBI Taxonomy" id="6269"/>
    <lineage>
        <taxon>Eukaryota</taxon>
        <taxon>Metazoa</taxon>
        <taxon>Ecdysozoa</taxon>
        <taxon>Nematoda</taxon>
        <taxon>Chromadorea</taxon>
        <taxon>Rhabditida</taxon>
        <taxon>Spirurina</taxon>
        <taxon>Ascaridomorpha</taxon>
        <taxon>Ascaridoidea</taxon>
        <taxon>Anisakidae</taxon>
        <taxon>Anisakis</taxon>
        <taxon>Anisakis simplex complex</taxon>
    </lineage>
</organism>
<keyword evidence="2" id="KW-1185">Reference proteome</keyword>
<evidence type="ECO:0000313" key="3">
    <source>
        <dbReference type="WBParaSite" id="ASIM_0000479201-mRNA-1"/>
    </source>
</evidence>
<dbReference type="Proteomes" id="UP000267096">
    <property type="component" value="Unassembled WGS sequence"/>
</dbReference>
<sequence>MFGTSQMFRYFMVIDSMITAAYLSMALGRERHWIVHWNGLYLCMDPLPCSGVAPEDAAFMEQLKPEERSRYR</sequence>
<accession>A0A0M3JB19</accession>
<name>A0A0M3JB19_ANISI</name>
<reference evidence="3" key="1">
    <citation type="submission" date="2017-02" db="UniProtKB">
        <authorList>
            <consortium name="WormBaseParasite"/>
        </authorList>
    </citation>
    <scope>IDENTIFICATION</scope>
</reference>
<proteinExistence type="predicted"/>
<dbReference type="EMBL" id="UYRR01008179">
    <property type="protein sequence ID" value="VDK24145.1"/>
    <property type="molecule type" value="Genomic_DNA"/>
</dbReference>